<dbReference type="Proteomes" id="UP001374584">
    <property type="component" value="Unassembled WGS sequence"/>
</dbReference>
<dbReference type="InterPro" id="IPR044789">
    <property type="entry name" value="Put_A1-4-GlycosylTfrase_plant"/>
</dbReference>
<keyword evidence="2" id="KW-1185">Reference proteome</keyword>
<comment type="caution">
    <text evidence="1">The sequence shown here is derived from an EMBL/GenBank/DDBJ whole genome shotgun (WGS) entry which is preliminary data.</text>
</comment>
<dbReference type="PANTHER" id="PTHR47213">
    <property type="entry name" value="OS07G0567300 PROTEIN"/>
    <property type="match status" value="1"/>
</dbReference>
<proteinExistence type="predicted"/>
<evidence type="ECO:0000313" key="1">
    <source>
        <dbReference type="EMBL" id="KAK7364575.1"/>
    </source>
</evidence>
<dbReference type="PANTHER" id="PTHR47213:SF1">
    <property type="entry name" value="OS07G0567300 PROTEIN"/>
    <property type="match status" value="1"/>
</dbReference>
<name>A0AAN9N0Q8_PHACN</name>
<organism evidence="1 2">
    <name type="scientific">Phaseolus coccineus</name>
    <name type="common">Scarlet runner bean</name>
    <name type="synonym">Phaseolus multiflorus</name>
    <dbReference type="NCBI Taxonomy" id="3886"/>
    <lineage>
        <taxon>Eukaryota</taxon>
        <taxon>Viridiplantae</taxon>
        <taxon>Streptophyta</taxon>
        <taxon>Embryophyta</taxon>
        <taxon>Tracheophyta</taxon>
        <taxon>Spermatophyta</taxon>
        <taxon>Magnoliopsida</taxon>
        <taxon>eudicotyledons</taxon>
        <taxon>Gunneridae</taxon>
        <taxon>Pentapetalae</taxon>
        <taxon>rosids</taxon>
        <taxon>fabids</taxon>
        <taxon>Fabales</taxon>
        <taxon>Fabaceae</taxon>
        <taxon>Papilionoideae</taxon>
        <taxon>50 kb inversion clade</taxon>
        <taxon>NPAAA clade</taxon>
        <taxon>indigoferoid/millettioid clade</taxon>
        <taxon>Phaseoleae</taxon>
        <taxon>Phaseolus</taxon>
    </lineage>
</organism>
<dbReference type="EMBL" id="JAYMYR010000005">
    <property type="protein sequence ID" value="KAK7364575.1"/>
    <property type="molecule type" value="Genomic_DNA"/>
</dbReference>
<evidence type="ECO:0000313" key="2">
    <source>
        <dbReference type="Proteomes" id="UP001374584"/>
    </source>
</evidence>
<gene>
    <name evidence="1" type="ORF">VNO80_13312</name>
</gene>
<reference evidence="1 2" key="1">
    <citation type="submission" date="2024-01" db="EMBL/GenBank/DDBJ databases">
        <title>The genomes of 5 underutilized Papilionoideae crops provide insights into root nodulation and disease resistanc.</title>
        <authorList>
            <person name="Jiang F."/>
        </authorList>
    </citation>
    <scope>NUCLEOTIDE SEQUENCE [LARGE SCALE GENOMIC DNA]</scope>
    <source>
        <strain evidence="1">JINMINGXINNONG_FW02</strain>
        <tissue evidence="1">Leaves</tissue>
    </source>
</reference>
<accession>A0AAN9N0Q8</accession>
<protein>
    <submittedName>
        <fullName evidence="1">Uncharacterized protein</fullName>
    </submittedName>
</protein>
<dbReference type="AlphaFoldDB" id="A0AAN9N0Q8"/>
<sequence length="170" mass="18728">MRLRDLRCQERFEVSSSGIRNLALSPAASPPTGDNTIDALDVGEEEQEDAIDAEADDDEGMIHWAINKSSFMDDEDEGPFVGPEDVGMTVFGSDDVAVEEKVKSKFLRKEKMLRSGLEGLNPLCNPIIQDPDVLGVTGITKADKIIRNSIVHDLKNLPFPSRKITHSSNF</sequence>